<name>A0A0H5LZR2_YERIN</name>
<dbReference type="CDD" id="cd17535">
    <property type="entry name" value="REC_NarL-like"/>
    <property type="match status" value="1"/>
</dbReference>
<evidence type="ECO:0000313" key="9">
    <source>
        <dbReference type="EMBL" id="CRY56535.1"/>
    </source>
</evidence>
<dbReference type="PROSITE" id="PS50110">
    <property type="entry name" value="RESPONSE_REGULATORY"/>
    <property type="match status" value="1"/>
</dbReference>
<dbReference type="Pfam" id="PF00072">
    <property type="entry name" value="Response_reg"/>
    <property type="match status" value="1"/>
</dbReference>
<dbReference type="RefSeq" id="WP_019211713.1">
    <property type="nucleotide sequence ID" value="NZ_CWJI01000014.1"/>
</dbReference>
<keyword evidence="1 6" id="KW-0597">Phosphoprotein</keyword>
<evidence type="ECO:0000313" key="10">
    <source>
        <dbReference type="Proteomes" id="UP000043316"/>
    </source>
</evidence>
<evidence type="ECO:0000256" key="3">
    <source>
        <dbReference type="ARBA" id="ARBA00023015"/>
    </source>
</evidence>
<evidence type="ECO:0000256" key="6">
    <source>
        <dbReference type="PROSITE-ProRule" id="PRU00169"/>
    </source>
</evidence>
<dbReference type="CDD" id="cd06170">
    <property type="entry name" value="LuxR_C_like"/>
    <property type="match status" value="1"/>
</dbReference>
<evidence type="ECO:0000259" key="8">
    <source>
        <dbReference type="PROSITE" id="PS50110"/>
    </source>
</evidence>
<evidence type="ECO:0000256" key="1">
    <source>
        <dbReference type="ARBA" id="ARBA00022553"/>
    </source>
</evidence>
<keyword evidence="4" id="KW-0238">DNA-binding</keyword>
<dbReference type="InterPro" id="IPR016032">
    <property type="entry name" value="Sig_transdc_resp-reg_C-effctor"/>
</dbReference>
<dbReference type="PANTHER" id="PTHR43214:SF41">
    <property type="entry name" value="NITRATE_NITRITE RESPONSE REGULATOR PROTEIN NARP"/>
    <property type="match status" value="1"/>
</dbReference>
<dbReference type="Proteomes" id="UP000043316">
    <property type="component" value="Unassembled WGS sequence"/>
</dbReference>
<evidence type="ECO:0000256" key="5">
    <source>
        <dbReference type="ARBA" id="ARBA00023163"/>
    </source>
</evidence>
<sequence length="208" mass="23313">MYKVLVVDDHPFIRETVKMVLEQDNFRVIAEADCGLTAMKLARLHHPDLIVLDISIPKMDGLEVISRLHDIGLSQRILVLTSQLSDYYAVRCMRLGATGFVSKTEGLNELSKAANAIMSGYTYFPNLSINAITRSDVGMQESDAIKLLSNREISILQYLAMGMTNKEISDLMLLSNKTISTFKTRLIEKLNVKSVVHLAELAKRNNLI</sequence>
<dbReference type="Gene3D" id="3.40.50.2300">
    <property type="match status" value="1"/>
</dbReference>
<dbReference type="Gene3D" id="1.10.10.10">
    <property type="entry name" value="Winged helix-like DNA-binding domain superfamily/Winged helix DNA-binding domain"/>
    <property type="match status" value="1"/>
</dbReference>
<protein>
    <submittedName>
        <fullName evidence="9">Putative two-component response regulator</fullName>
    </submittedName>
</protein>
<feature type="domain" description="HTH luxR-type" evidence="7">
    <location>
        <begin position="141"/>
        <end position="206"/>
    </location>
</feature>
<dbReference type="EMBL" id="CWJI01000014">
    <property type="protein sequence ID" value="CRY56535.1"/>
    <property type="molecule type" value="Genomic_DNA"/>
</dbReference>
<accession>A0A0H5LZR2</accession>
<evidence type="ECO:0000256" key="2">
    <source>
        <dbReference type="ARBA" id="ARBA00023012"/>
    </source>
</evidence>
<dbReference type="InterPro" id="IPR036388">
    <property type="entry name" value="WH-like_DNA-bd_sf"/>
</dbReference>
<dbReference type="InterPro" id="IPR011006">
    <property type="entry name" value="CheY-like_superfamily"/>
</dbReference>
<dbReference type="AlphaFoldDB" id="A0A0H5LZR2"/>
<dbReference type="GO" id="GO:0000160">
    <property type="term" value="P:phosphorelay signal transduction system"/>
    <property type="evidence" value="ECO:0007669"/>
    <property type="project" value="InterPro"/>
</dbReference>
<dbReference type="PROSITE" id="PS50043">
    <property type="entry name" value="HTH_LUXR_2"/>
    <property type="match status" value="1"/>
</dbReference>
<dbReference type="GO" id="GO:0006355">
    <property type="term" value="P:regulation of DNA-templated transcription"/>
    <property type="evidence" value="ECO:0007669"/>
    <property type="project" value="InterPro"/>
</dbReference>
<dbReference type="InterPro" id="IPR039420">
    <property type="entry name" value="WalR-like"/>
</dbReference>
<dbReference type="GO" id="GO:0003677">
    <property type="term" value="F:DNA binding"/>
    <property type="evidence" value="ECO:0007669"/>
    <property type="project" value="UniProtKB-KW"/>
</dbReference>
<dbReference type="InterPro" id="IPR001789">
    <property type="entry name" value="Sig_transdc_resp-reg_receiver"/>
</dbReference>
<gene>
    <name evidence="9" type="primary">bvgA_4</name>
    <name evidence="9" type="ORF">ERS008476_03579</name>
</gene>
<dbReference type="Pfam" id="PF00196">
    <property type="entry name" value="GerE"/>
    <property type="match status" value="1"/>
</dbReference>
<dbReference type="SMART" id="SM00421">
    <property type="entry name" value="HTH_LUXR"/>
    <property type="match status" value="1"/>
</dbReference>
<keyword evidence="2" id="KW-0902">Two-component regulatory system</keyword>
<dbReference type="InterPro" id="IPR000792">
    <property type="entry name" value="Tscrpt_reg_LuxR_C"/>
</dbReference>
<organism evidence="9 10">
    <name type="scientific">Yersinia intermedia</name>
    <dbReference type="NCBI Taxonomy" id="631"/>
    <lineage>
        <taxon>Bacteria</taxon>
        <taxon>Pseudomonadati</taxon>
        <taxon>Pseudomonadota</taxon>
        <taxon>Gammaproteobacteria</taxon>
        <taxon>Enterobacterales</taxon>
        <taxon>Yersiniaceae</taxon>
        <taxon>Yersinia</taxon>
    </lineage>
</organism>
<keyword evidence="5" id="KW-0804">Transcription</keyword>
<feature type="modified residue" description="4-aspartylphosphate" evidence="6">
    <location>
        <position position="53"/>
    </location>
</feature>
<dbReference type="GeneID" id="61816368"/>
<proteinExistence type="predicted"/>
<dbReference type="PROSITE" id="PS00622">
    <property type="entry name" value="HTH_LUXR_1"/>
    <property type="match status" value="1"/>
</dbReference>
<dbReference type="SUPFAM" id="SSF46894">
    <property type="entry name" value="C-terminal effector domain of the bipartite response regulators"/>
    <property type="match status" value="1"/>
</dbReference>
<dbReference type="SUPFAM" id="SSF52172">
    <property type="entry name" value="CheY-like"/>
    <property type="match status" value="1"/>
</dbReference>
<keyword evidence="3" id="KW-0805">Transcription regulation</keyword>
<dbReference type="SMART" id="SM00448">
    <property type="entry name" value="REC"/>
    <property type="match status" value="1"/>
</dbReference>
<dbReference type="PANTHER" id="PTHR43214">
    <property type="entry name" value="TWO-COMPONENT RESPONSE REGULATOR"/>
    <property type="match status" value="1"/>
</dbReference>
<evidence type="ECO:0000259" key="7">
    <source>
        <dbReference type="PROSITE" id="PS50043"/>
    </source>
</evidence>
<reference evidence="10" key="1">
    <citation type="submission" date="2015-03" db="EMBL/GenBank/DDBJ databases">
        <authorList>
            <consortium name="Pathogen Informatics"/>
        </authorList>
    </citation>
    <scope>NUCLEOTIDE SEQUENCE [LARGE SCALE GENOMIC DNA]</scope>
    <source>
        <strain evidence="10">R148</strain>
    </source>
</reference>
<evidence type="ECO:0000256" key="4">
    <source>
        <dbReference type="ARBA" id="ARBA00023125"/>
    </source>
</evidence>
<dbReference type="PRINTS" id="PR00038">
    <property type="entry name" value="HTHLUXR"/>
</dbReference>
<feature type="domain" description="Response regulatory" evidence="8">
    <location>
        <begin position="3"/>
        <end position="118"/>
    </location>
</feature>
<dbReference type="InterPro" id="IPR058245">
    <property type="entry name" value="NreC/VraR/RcsB-like_REC"/>
</dbReference>